<feature type="domain" description="Apple" evidence="3">
    <location>
        <begin position="58"/>
        <end position="143"/>
    </location>
</feature>
<evidence type="ECO:0000313" key="5">
    <source>
        <dbReference type="EMBL" id="GIY42054.1"/>
    </source>
</evidence>
<feature type="compositionally biased region" description="Low complexity" evidence="1">
    <location>
        <begin position="2189"/>
        <end position="2200"/>
    </location>
</feature>
<feature type="domain" description="Apple" evidence="3">
    <location>
        <begin position="843"/>
        <end position="925"/>
    </location>
</feature>
<dbReference type="PROSITE" id="PS51034">
    <property type="entry name" value="ZP_2"/>
    <property type="match status" value="1"/>
</dbReference>
<dbReference type="Pfam" id="PF00024">
    <property type="entry name" value="PAN_1"/>
    <property type="match status" value="7"/>
</dbReference>
<protein>
    <submittedName>
        <fullName evidence="5">Uncharacterized protein</fullName>
    </submittedName>
</protein>
<feature type="domain" description="Apple" evidence="3">
    <location>
        <begin position="754"/>
        <end position="836"/>
    </location>
</feature>
<feature type="compositionally biased region" description="Low complexity" evidence="1">
    <location>
        <begin position="1645"/>
        <end position="1655"/>
    </location>
</feature>
<keyword evidence="2" id="KW-0812">Transmembrane</keyword>
<feature type="region of interest" description="Disordered" evidence="1">
    <location>
        <begin position="1827"/>
        <end position="1984"/>
    </location>
</feature>
<evidence type="ECO:0000313" key="6">
    <source>
        <dbReference type="Proteomes" id="UP001054837"/>
    </source>
</evidence>
<feature type="compositionally biased region" description="Low complexity" evidence="1">
    <location>
        <begin position="2056"/>
        <end position="2069"/>
    </location>
</feature>
<dbReference type="Gene3D" id="3.50.4.10">
    <property type="entry name" value="Hepatocyte Growth Factor"/>
    <property type="match status" value="8"/>
</dbReference>
<dbReference type="SMART" id="SM00241">
    <property type="entry name" value="ZP"/>
    <property type="match status" value="1"/>
</dbReference>
<feature type="compositionally biased region" description="Polar residues" evidence="1">
    <location>
        <begin position="2082"/>
        <end position="2097"/>
    </location>
</feature>
<dbReference type="EMBL" id="BPLQ01009141">
    <property type="protein sequence ID" value="GIY42054.1"/>
    <property type="molecule type" value="Genomic_DNA"/>
</dbReference>
<feature type="compositionally biased region" description="Polar residues" evidence="1">
    <location>
        <begin position="1606"/>
        <end position="1627"/>
    </location>
</feature>
<dbReference type="SMART" id="SM00473">
    <property type="entry name" value="PAN_AP"/>
    <property type="match status" value="12"/>
</dbReference>
<keyword evidence="2" id="KW-1133">Transmembrane helix</keyword>
<feature type="domain" description="ZP" evidence="4">
    <location>
        <begin position="1256"/>
        <end position="1504"/>
    </location>
</feature>
<feature type="compositionally biased region" description="Polar residues" evidence="1">
    <location>
        <begin position="1635"/>
        <end position="1644"/>
    </location>
</feature>
<sequence>CSAHSGYKTASSTDLRSYNSSSYTANDTSGMANVPWFSLLTMVTISATLSFMADAQDCFGGIETFEKMVSMSFSGVVSYKSMLQQPGQAITRDCINLCKQQAACLSFSLNYTSSSCISYNVNSVGRGDDIVSSKAVNFYEKICFRGVSKQAFDSACRDRLWVFDRVHDAYLEGHVDKEARNVRTKEDCEKLCITEERFKCRSADYDEIQHTCRMSRETRRTKPNAFRVAPGSGRNYLENQCAPPPPASCRYETRSDVTLLTPDYLQFAASATDCMDQCDAETAFNCWSYSYVDNRCQLSGDSSVTWGKDVQLPIHPGAVYGELKCFFEQCDNGVMTFEKMTGVLLRSAQGTMMKVTKPGALGNTLECAQICLEDGTECPAFSDHYHNMRCDRLDRNSNGRTQELIARDGESYFEKICLQGPEAQSCSEKAWAFERALGYELSDSLYQKTISKVETRTTCIQLCLSEREFTCRSARYDEESGECKLSPADRRTDPMKYYRSEDARVSYLENSCLPVDTSCPYVETEDAYPTYANIIQTEGVSTLESCRDLCNDLTRFSCRSFSYYSSALQCFLSGDDKASGGSAAIQRRPGIVYYERMCPQASTSETLPTDTTAPEVTVTSSVSIPTLGISSNTQAQFQEKETTLKTRPPYQPQEPSRPECSPTERLIFEKLTGYEPFGVTSTLLYRGDSSTPGITAECVRRCQALSDCRSFVLDHQRFECSSVQDPPSIHPADFRSSIGKTFFGGLCVPAYVGCSKLWVYERIMDHELQGLSPIDVVRVVSLEQCQQFCLETRKYVCRSANYFHLRRECHVFGDDRTADKAHLVEASRVDYFENQCLVETSFCPYQKSEEDLAMVYVTKSIPDTLSTLHCERECNREREFNCRSYTYWDRGAHGSVCMLSAESRLTGQGVGLSYRKGATFSGKTCKIALPDGRQQPTAHPPEEQSTAKGAVTTHATKPPELPPFKPPPPHKPLPPPPPPPPIHPMPPPICSINQFTYEKVIGHDVRGGRRERVPTRVPIGVVQSCQAECQRLGERCRGFVVQYQSYQNCYVILRDPIDEPILVPSFDSVYFNKVCLRERTCRKLWSFERYLHHELRVEPVREIAGVLERADCEDLCLHESPHCKSAVYHYLEKTCFLFTENKRTASSRFHYTSEEVEYLDNQCISESPTCQYREFPDRFLPQLDRLSRAYNLKDCQRQCDTEKEFTCRSVNFETVAKDCALSSEDISSIPQGVNALQPRRNSLYSEKGSCEQVSVQCNPQDMLLTINFDSPFHGRIYARGNPSQCFVVGTGQTNLQFAISMGARCGTTAETSDLFVNEVVVQQHPVIMTDHDKTIKVVCSFETQERTYTMAGPGIGGGSGVDVARTFNKAALTAVVTNTAPPPNVAMRVLDRTGRDARAVGLGEELTLKIELREASSAFAIFARNLYARSTNGESLFLIDSSGCPTDATIFPALQLDPTDHKSLLSTFKAFRFPSSGMVNFEVQIRFCQEKCEQVRCGGKGPSYGRKKRDLKNSSFNNRTNFSFLDDEDVYFDHDNYDSIRAVVQEEPQSMVLSVEGDFKRNRRLDPETTTVPTTVYGVFSSNSDSTTHILESTKSHATEYDSLTNTKQSHTTSGFQTEPLNSNSKFTESEKNSKSFTQSDGLETNTDTYSSTTISDDISTTTSDTFATDSINDKISTIAMDMTQKTTSMTSPSVTTKTLTDSINTKESENLLTTKINFKATTSKSKERHLTENSHRSSVFNRKFAFIHNEDNNGTNLYTTPIPANIQLQTKSYLPFKNNETEQRINLDRSIPFSRPDLKTFDKNLPHHVSSDHHLYGNDRWQSVPRTDPFSAVRNPYSQQNTGTLEFDRNSDRNKGYDSHHHINNDRIHPLPLNPQRLVDNTNPSRNWNAPSSQDTDSISGHHHAYPPLQSHPIEIHEIPGSWDRNKKREPGHLQNPALPPYNIYNPQDTDNRQSRVVTTPPNFQNRPREISTNTNIWGIQGPQSTGIQIQKPLEILDHPSQRHDRHPGYSQGRPTSNYPRPVEIPNPQDRNPYPTNRYDYNRPISQPRPADISHQPNNPQPWNNNHNRGNGISTAPPVNLDSNIWGNNSPVNTRSPPRGVNRPEETQVHRQPYPQQPVASQNPQRNDDSWRMNPSRPSNSNSQPGRNNFYASQPQFRPSEVIATTQKSVPEEVPLSLAILVGEDGKSQNSANQKSKQQWRPPPQFNRGLQRHNIINTPRPETVDEDKVCTSKATVIATAVSVTLVYLGVVAGAVVGYRWHRKNRRRKAMTTAHPVHYPPNPTSANVTYSSPDVTFRNVYGNFPVSSTSTT</sequence>
<dbReference type="PANTHER" id="PTHR47327:SF1">
    <property type="entry name" value="RE15579P"/>
    <property type="match status" value="1"/>
</dbReference>
<evidence type="ECO:0000259" key="4">
    <source>
        <dbReference type="PROSITE" id="PS51034"/>
    </source>
</evidence>
<reference evidence="5 6" key="1">
    <citation type="submission" date="2021-06" db="EMBL/GenBank/DDBJ databases">
        <title>Caerostris darwini draft genome.</title>
        <authorList>
            <person name="Kono N."/>
            <person name="Arakawa K."/>
        </authorList>
    </citation>
    <scope>NUCLEOTIDE SEQUENCE [LARGE SCALE GENOMIC DNA]</scope>
</reference>
<feature type="domain" description="Apple" evidence="3">
    <location>
        <begin position="519"/>
        <end position="598"/>
    </location>
</feature>
<name>A0AAV4TA14_9ARAC</name>
<feature type="domain" description="Apple" evidence="3">
    <location>
        <begin position="426"/>
        <end position="512"/>
    </location>
</feature>
<feature type="transmembrane region" description="Helical" evidence="2">
    <location>
        <begin position="2237"/>
        <end position="2259"/>
    </location>
</feature>
<feature type="compositionally biased region" description="Polar residues" evidence="1">
    <location>
        <begin position="1880"/>
        <end position="1900"/>
    </location>
</feature>
<feature type="region of interest" description="Disordered" evidence="1">
    <location>
        <begin position="2186"/>
        <end position="2211"/>
    </location>
</feature>
<dbReference type="PANTHER" id="PTHR47327">
    <property type="entry name" value="FI18240P1-RELATED"/>
    <property type="match status" value="1"/>
</dbReference>
<dbReference type="SUPFAM" id="SSF57414">
    <property type="entry name" value="Hairpin loop containing domain-like"/>
    <property type="match status" value="10"/>
</dbReference>
<feature type="region of interest" description="Disordered" evidence="1">
    <location>
        <begin position="635"/>
        <end position="660"/>
    </location>
</feature>
<dbReference type="CDD" id="cd01099">
    <property type="entry name" value="PAN_AP_HGF"/>
    <property type="match status" value="6"/>
</dbReference>
<evidence type="ECO:0000256" key="2">
    <source>
        <dbReference type="SAM" id="Phobius"/>
    </source>
</evidence>
<feature type="domain" description="Apple" evidence="3">
    <location>
        <begin position="249"/>
        <end position="325"/>
    </location>
</feature>
<evidence type="ECO:0000259" key="3">
    <source>
        <dbReference type="PROSITE" id="PS50948"/>
    </source>
</evidence>
<dbReference type="PROSITE" id="PS50948">
    <property type="entry name" value="PAN"/>
    <property type="match status" value="11"/>
</dbReference>
<feature type="domain" description="Apple" evidence="3">
    <location>
        <begin position="1081"/>
        <end position="1163"/>
    </location>
</feature>
<evidence type="ECO:0000256" key="1">
    <source>
        <dbReference type="SAM" id="MobiDB-lite"/>
    </source>
</evidence>
<dbReference type="GO" id="GO:0009653">
    <property type="term" value="P:anatomical structure morphogenesis"/>
    <property type="evidence" value="ECO:0007669"/>
    <property type="project" value="TreeGrafter"/>
</dbReference>
<feature type="domain" description="Apple" evidence="3">
    <location>
        <begin position="990"/>
        <end position="1075"/>
    </location>
</feature>
<feature type="compositionally biased region" description="Basic and acidic residues" evidence="1">
    <location>
        <begin position="1847"/>
        <end position="1870"/>
    </location>
</feature>
<feature type="compositionally biased region" description="Pro residues" evidence="1">
    <location>
        <begin position="959"/>
        <end position="986"/>
    </location>
</feature>
<feature type="non-terminal residue" evidence="5">
    <location>
        <position position="1"/>
    </location>
</feature>
<feature type="domain" description="Apple" evidence="3">
    <location>
        <begin position="1170"/>
        <end position="1250"/>
    </location>
</feature>
<keyword evidence="6" id="KW-1185">Reference proteome</keyword>
<feature type="region of interest" description="Disordered" evidence="1">
    <location>
        <begin position="2001"/>
        <end position="2157"/>
    </location>
</feature>
<dbReference type="InterPro" id="IPR056953">
    <property type="entry name" value="CUT_N"/>
</dbReference>
<dbReference type="Proteomes" id="UP001054837">
    <property type="component" value="Unassembled WGS sequence"/>
</dbReference>
<comment type="caution">
    <text evidence="5">The sequence shown here is derived from an EMBL/GenBank/DDBJ whole genome shotgun (WGS) entry which is preliminary data.</text>
</comment>
<dbReference type="Pfam" id="PF25057">
    <property type="entry name" value="CUT_N"/>
    <property type="match status" value="1"/>
</dbReference>
<feature type="compositionally biased region" description="Polar residues" evidence="1">
    <location>
        <begin position="1946"/>
        <end position="1984"/>
    </location>
</feature>
<accession>A0AAV4TA14</accession>
<feature type="region of interest" description="Disordered" evidence="1">
    <location>
        <begin position="1606"/>
        <end position="1655"/>
    </location>
</feature>
<feature type="compositionally biased region" description="Low complexity" evidence="1">
    <location>
        <begin position="2133"/>
        <end position="2150"/>
    </location>
</feature>
<feature type="compositionally biased region" description="Basic and acidic residues" evidence="1">
    <location>
        <begin position="1915"/>
        <end position="1933"/>
    </location>
</feature>
<feature type="domain" description="Apple" evidence="3">
    <location>
        <begin position="330"/>
        <end position="417"/>
    </location>
</feature>
<feature type="domain" description="Apple" evidence="3">
    <location>
        <begin position="156"/>
        <end position="241"/>
    </location>
</feature>
<feature type="region of interest" description="Disordered" evidence="1">
    <location>
        <begin position="928"/>
        <end position="986"/>
    </location>
</feature>
<organism evidence="5 6">
    <name type="scientific">Caerostris darwini</name>
    <dbReference type="NCBI Taxonomy" id="1538125"/>
    <lineage>
        <taxon>Eukaryota</taxon>
        <taxon>Metazoa</taxon>
        <taxon>Ecdysozoa</taxon>
        <taxon>Arthropoda</taxon>
        <taxon>Chelicerata</taxon>
        <taxon>Arachnida</taxon>
        <taxon>Araneae</taxon>
        <taxon>Araneomorphae</taxon>
        <taxon>Entelegynae</taxon>
        <taxon>Araneoidea</taxon>
        <taxon>Araneidae</taxon>
        <taxon>Caerostris</taxon>
    </lineage>
</organism>
<dbReference type="InterPro" id="IPR003609">
    <property type="entry name" value="Pan_app"/>
</dbReference>
<gene>
    <name evidence="5" type="primary">AVEN_133694_1</name>
    <name evidence="5" type="ORF">CDAR_403891</name>
</gene>
<dbReference type="InterPro" id="IPR052774">
    <property type="entry name" value="Celegans_DevNeuronal_Protein"/>
</dbReference>
<proteinExistence type="predicted"/>
<dbReference type="InterPro" id="IPR001507">
    <property type="entry name" value="ZP_dom"/>
</dbReference>
<keyword evidence="2" id="KW-0472">Membrane</keyword>